<evidence type="ECO:0000313" key="9">
    <source>
        <dbReference type="Proteomes" id="UP000239711"/>
    </source>
</evidence>
<feature type="transmembrane region" description="Helical" evidence="7">
    <location>
        <begin position="251"/>
        <end position="270"/>
    </location>
</feature>
<evidence type="ECO:0000313" key="8">
    <source>
        <dbReference type="EMBL" id="PRD46312.1"/>
    </source>
</evidence>
<dbReference type="PANTHER" id="PTHR43298">
    <property type="entry name" value="MULTIDRUG RESISTANCE PROTEIN NORM-RELATED"/>
    <property type="match status" value="1"/>
</dbReference>
<sequence>MSSTPETSRIKKNYVRIIKLAFPIILANASVPLLGLADTAAIGQTGAAVDLGAIALASLIFNFVYWGFGFLRMSTTGFISQAAGANDVNEMHALLFRAVLSGAIIGLLLIIFQQPIGETAISLLQASDEIKSLVKSYFYIRIWGAPATLVTFTLLGTFIGMGWSKHLLFVQLLLNGLNILLNVLFVVGYDLGVRGIALGTVIAEWFILFFAAYLLVKKMQLGNFVRRLQQLHSRVFNKEKLVALFKVNGDIMIRTLALLSGFAWFANQGAVFGDEILAANHVLLQFVSLSAFFLDGYAHVAEMLTGKAYGAKDKPYFIEQVKHSTVLAGITAIILAASVYILSDILIPLLTRDTQVQTVAAAHSLYAAIYIALSFAAFQLDGIFIGVTKSVEMRNATLMALFIFIGTALLLTTSYGNVGLWISFIVYVIARAIMLGIYYPKILRGMTNTVLHKDYHIS</sequence>
<name>A0A2S9J0L8_9SPHI</name>
<dbReference type="AlphaFoldDB" id="A0A2S9J0L8"/>
<comment type="subcellular location">
    <subcellularLocation>
        <location evidence="1">Membrane</location>
        <topology evidence="1">Multi-pass membrane protein</topology>
    </subcellularLocation>
</comment>
<keyword evidence="5 7" id="KW-1133">Transmembrane helix</keyword>
<dbReference type="InterPro" id="IPR044644">
    <property type="entry name" value="DinF-like"/>
</dbReference>
<evidence type="ECO:0000256" key="5">
    <source>
        <dbReference type="ARBA" id="ARBA00022989"/>
    </source>
</evidence>
<evidence type="ECO:0000256" key="7">
    <source>
        <dbReference type="SAM" id="Phobius"/>
    </source>
</evidence>
<comment type="similarity">
    <text evidence="2">Belongs to the multi antimicrobial extrusion (MATE) (TC 2.A.66.1) family.</text>
</comment>
<feature type="transmembrane region" description="Helical" evidence="7">
    <location>
        <begin position="167"/>
        <end position="189"/>
    </location>
</feature>
<evidence type="ECO:0000256" key="1">
    <source>
        <dbReference type="ARBA" id="ARBA00004141"/>
    </source>
</evidence>
<dbReference type="RefSeq" id="WP_105718045.1">
    <property type="nucleotide sequence ID" value="NZ_PVBQ01000015.1"/>
</dbReference>
<feature type="transmembrane region" description="Helical" evidence="7">
    <location>
        <begin position="282"/>
        <end position="304"/>
    </location>
</feature>
<feature type="transmembrane region" description="Helical" evidence="7">
    <location>
        <begin position="363"/>
        <end position="384"/>
    </location>
</feature>
<dbReference type="NCBIfam" id="TIGR00797">
    <property type="entry name" value="matE"/>
    <property type="match status" value="1"/>
</dbReference>
<accession>A0A2S9J0L8</accession>
<reference evidence="8 9" key="1">
    <citation type="submission" date="2018-02" db="EMBL/GenBank/DDBJ databases">
        <title>The draft genome of Sphingobacterium sp. 5JN-11.</title>
        <authorList>
            <person name="Liu L."/>
            <person name="Li L."/>
            <person name="Liang L."/>
            <person name="Zhang X."/>
            <person name="Wang T."/>
        </authorList>
    </citation>
    <scope>NUCLEOTIDE SEQUENCE [LARGE SCALE GENOMIC DNA]</scope>
    <source>
        <strain evidence="8 9">5JN-11</strain>
    </source>
</reference>
<dbReference type="EMBL" id="PVBQ01000015">
    <property type="protein sequence ID" value="PRD46312.1"/>
    <property type="molecule type" value="Genomic_DNA"/>
</dbReference>
<keyword evidence="3" id="KW-0813">Transport</keyword>
<evidence type="ECO:0000256" key="2">
    <source>
        <dbReference type="ARBA" id="ARBA00010199"/>
    </source>
</evidence>
<feature type="transmembrane region" description="Helical" evidence="7">
    <location>
        <begin position="94"/>
        <end position="116"/>
    </location>
</feature>
<feature type="transmembrane region" description="Helical" evidence="7">
    <location>
        <begin position="20"/>
        <end position="42"/>
    </location>
</feature>
<dbReference type="GO" id="GO:0005886">
    <property type="term" value="C:plasma membrane"/>
    <property type="evidence" value="ECO:0007669"/>
    <property type="project" value="TreeGrafter"/>
</dbReference>
<feature type="transmembrane region" description="Helical" evidence="7">
    <location>
        <begin position="421"/>
        <end position="439"/>
    </location>
</feature>
<evidence type="ECO:0000256" key="3">
    <source>
        <dbReference type="ARBA" id="ARBA00022448"/>
    </source>
</evidence>
<comment type="caution">
    <text evidence="8">The sequence shown here is derived from an EMBL/GenBank/DDBJ whole genome shotgun (WGS) entry which is preliminary data.</text>
</comment>
<feature type="transmembrane region" description="Helical" evidence="7">
    <location>
        <begin position="136"/>
        <end position="155"/>
    </location>
</feature>
<dbReference type="InterPro" id="IPR050222">
    <property type="entry name" value="MATE_MdtK"/>
</dbReference>
<dbReference type="GO" id="GO:0015297">
    <property type="term" value="F:antiporter activity"/>
    <property type="evidence" value="ECO:0007669"/>
    <property type="project" value="InterPro"/>
</dbReference>
<gene>
    <name evidence="8" type="ORF">C5745_16140</name>
</gene>
<dbReference type="GO" id="GO:0042910">
    <property type="term" value="F:xenobiotic transmembrane transporter activity"/>
    <property type="evidence" value="ECO:0007669"/>
    <property type="project" value="InterPro"/>
</dbReference>
<keyword evidence="6 7" id="KW-0472">Membrane</keyword>
<protein>
    <submittedName>
        <fullName evidence="8">MATE family efflux transporter</fullName>
    </submittedName>
</protein>
<dbReference type="Proteomes" id="UP000239711">
    <property type="component" value="Unassembled WGS sequence"/>
</dbReference>
<dbReference type="PANTHER" id="PTHR43298:SF2">
    <property type="entry name" value="FMN_FAD EXPORTER YEEO-RELATED"/>
    <property type="match status" value="1"/>
</dbReference>
<feature type="transmembrane region" description="Helical" evidence="7">
    <location>
        <begin position="325"/>
        <end position="343"/>
    </location>
</feature>
<dbReference type="Pfam" id="PF01554">
    <property type="entry name" value="MatE"/>
    <property type="match status" value="2"/>
</dbReference>
<proteinExistence type="inferred from homology"/>
<keyword evidence="4 7" id="KW-0812">Transmembrane</keyword>
<feature type="transmembrane region" description="Helical" evidence="7">
    <location>
        <begin position="54"/>
        <end position="73"/>
    </location>
</feature>
<feature type="transmembrane region" description="Helical" evidence="7">
    <location>
        <begin position="195"/>
        <end position="216"/>
    </location>
</feature>
<organism evidence="8 9">
    <name type="scientific">Sphingobacterium haloxyli</name>
    <dbReference type="NCBI Taxonomy" id="2100533"/>
    <lineage>
        <taxon>Bacteria</taxon>
        <taxon>Pseudomonadati</taxon>
        <taxon>Bacteroidota</taxon>
        <taxon>Sphingobacteriia</taxon>
        <taxon>Sphingobacteriales</taxon>
        <taxon>Sphingobacteriaceae</taxon>
        <taxon>Sphingobacterium</taxon>
    </lineage>
</organism>
<dbReference type="InterPro" id="IPR002528">
    <property type="entry name" value="MATE_fam"/>
</dbReference>
<keyword evidence="9" id="KW-1185">Reference proteome</keyword>
<dbReference type="OrthoDB" id="5242355at2"/>
<dbReference type="CDD" id="cd13136">
    <property type="entry name" value="MATE_DinF_like"/>
    <property type="match status" value="1"/>
</dbReference>
<evidence type="ECO:0000256" key="4">
    <source>
        <dbReference type="ARBA" id="ARBA00022692"/>
    </source>
</evidence>
<feature type="transmembrane region" description="Helical" evidence="7">
    <location>
        <begin position="396"/>
        <end position="415"/>
    </location>
</feature>
<evidence type="ECO:0000256" key="6">
    <source>
        <dbReference type="ARBA" id="ARBA00023136"/>
    </source>
</evidence>